<dbReference type="InterPro" id="IPR014710">
    <property type="entry name" value="RmlC-like_jellyroll"/>
</dbReference>
<dbReference type="InterPro" id="IPR053146">
    <property type="entry name" value="QDO-like"/>
</dbReference>
<dbReference type="Gene3D" id="2.60.120.10">
    <property type="entry name" value="Jelly Rolls"/>
    <property type="match status" value="1"/>
</dbReference>
<dbReference type="InterPro" id="IPR011051">
    <property type="entry name" value="RmlC_Cupin_sf"/>
</dbReference>
<accession>A0ABW3VL22</accession>
<dbReference type="Proteomes" id="UP001597182">
    <property type="component" value="Unassembled WGS sequence"/>
</dbReference>
<dbReference type="RefSeq" id="WP_013677929.1">
    <property type="nucleotide sequence ID" value="NZ_BAABKS010000029.1"/>
</dbReference>
<evidence type="ECO:0000313" key="3">
    <source>
        <dbReference type="EMBL" id="MFD1235025.1"/>
    </source>
</evidence>
<dbReference type="SUPFAM" id="SSF51182">
    <property type="entry name" value="RmlC-like cupins"/>
    <property type="match status" value="1"/>
</dbReference>
<sequence length="164" mass="17289">MAERSTPFILEPDGTRREGAFLPFKVCAPDTGGLLSVCEFTLDAWDSGPVLHRHTDVDEAFYVVSGALEMQLDDERLVAPTGGFAWVPRGTAHTFANGGTDPVHVIALAVPGGIEDMFAEQAAHIVASGGAPDESVLDEIGRRHGATTLGPPIRALNAPAFESP</sequence>
<protein>
    <submittedName>
        <fullName evidence="3">Cupin domain-containing protein</fullName>
    </submittedName>
</protein>
<feature type="region of interest" description="Disordered" evidence="1">
    <location>
        <begin position="144"/>
        <end position="164"/>
    </location>
</feature>
<dbReference type="PANTHER" id="PTHR36440:SF1">
    <property type="entry name" value="PUTATIVE (AFU_ORTHOLOGUE AFUA_8G07350)-RELATED"/>
    <property type="match status" value="1"/>
</dbReference>
<dbReference type="InterPro" id="IPR013096">
    <property type="entry name" value="Cupin_2"/>
</dbReference>
<dbReference type="PANTHER" id="PTHR36440">
    <property type="entry name" value="PUTATIVE (AFU_ORTHOLOGUE AFUA_8G07350)-RELATED"/>
    <property type="match status" value="1"/>
</dbReference>
<evidence type="ECO:0000256" key="1">
    <source>
        <dbReference type="SAM" id="MobiDB-lite"/>
    </source>
</evidence>
<reference evidence="4" key="1">
    <citation type="journal article" date="2019" name="Int. J. Syst. Evol. Microbiol.">
        <title>The Global Catalogue of Microorganisms (GCM) 10K type strain sequencing project: providing services to taxonomists for standard genome sequencing and annotation.</title>
        <authorList>
            <consortium name="The Broad Institute Genomics Platform"/>
            <consortium name="The Broad Institute Genome Sequencing Center for Infectious Disease"/>
            <person name="Wu L."/>
            <person name="Ma J."/>
        </authorList>
    </citation>
    <scope>NUCLEOTIDE SEQUENCE [LARGE SCALE GENOMIC DNA]</scope>
    <source>
        <strain evidence="4">CCUG 49018</strain>
    </source>
</reference>
<evidence type="ECO:0000313" key="4">
    <source>
        <dbReference type="Proteomes" id="UP001597182"/>
    </source>
</evidence>
<comment type="caution">
    <text evidence="3">The sequence shown here is derived from an EMBL/GenBank/DDBJ whole genome shotgun (WGS) entry which is preliminary data.</text>
</comment>
<gene>
    <name evidence="3" type="ORF">ACFQ34_17175</name>
</gene>
<organism evidence="3 4">
    <name type="scientific">Pseudonocardia benzenivorans</name>
    <dbReference type="NCBI Taxonomy" id="228005"/>
    <lineage>
        <taxon>Bacteria</taxon>
        <taxon>Bacillati</taxon>
        <taxon>Actinomycetota</taxon>
        <taxon>Actinomycetes</taxon>
        <taxon>Pseudonocardiales</taxon>
        <taxon>Pseudonocardiaceae</taxon>
        <taxon>Pseudonocardia</taxon>
    </lineage>
</organism>
<dbReference type="Pfam" id="PF07883">
    <property type="entry name" value="Cupin_2"/>
    <property type="match status" value="1"/>
</dbReference>
<dbReference type="EMBL" id="JBHTMB010000141">
    <property type="protein sequence ID" value="MFD1235025.1"/>
    <property type="molecule type" value="Genomic_DNA"/>
</dbReference>
<feature type="domain" description="Cupin type-2" evidence="2">
    <location>
        <begin position="50"/>
        <end position="107"/>
    </location>
</feature>
<evidence type="ECO:0000259" key="2">
    <source>
        <dbReference type="Pfam" id="PF07883"/>
    </source>
</evidence>
<proteinExistence type="predicted"/>
<keyword evidence="4" id="KW-1185">Reference proteome</keyword>
<name>A0ABW3VL22_9PSEU</name>